<organism evidence="4 5">
    <name type="scientific">Nocardia coubleae</name>
    <dbReference type="NCBI Taxonomy" id="356147"/>
    <lineage>
        <taxon>Bacteria</taxon>
        <taxon>Bacillati</taxon>
        <taxon>Actinomycetota</taxon>
        <taxon>Actinomycetes</taxon>
        <taxon>Mycobacteriales</taxon>
        <taxon>Nocardiaceae</taxon>
        <taxon>Nocardia</taxon>
    </lineage>
</organism>
<dbReference type="Pfam" id="PF00501">
    <property type="entry name" value="AMP-binding"/>
    <property type="match status" value="1"/>
</dbReference>
<reference evidence="4 5" key="1">
    <citation type="submission" date="2020-04" db="EMBL/GenBank/DDBJ databases">
        <title>MicrobeNet Type strains.</title>
        <authorList>
            <person name="Nicholson A.C."/>
        </authorList>
    </citation>
    <scope>NUCLEOTIDE SEQUENCE [LARGE SCALE GENOMIC DNA]</scope>
    <source>
        <strain evidence="4 5">DSM 44960</strain>
    </source>
</reference>
<dbReference type="InterPro" id="IPR045851">
    <property type="entry name" value="AMP-bd_C_sf"/>
</dbReference>
<feature type="domain" description="AMP-dependent synthetase/ligase" evidence="2">
    <location>
        <begin position="44"/>
        <end position="334"/>
    </location>
</feature>
<protein>
    <submittedName>
        <fullName evidence="4">Acyl-CoA synthetase</fullName>
    </submittedName>
</protein>
<evidence type="ECO:0000259" key="3">
    <source>
        <dbReference type="Pfam" id="PF13193"/>
    </source>
</evidence>
<evidence type="ECO:0000313" key="4">
    <source>
        <dbReference type="EMBL" id="NKX88495.1"/>
    </source>
</evidence>
<dbReference type="GO" id="GO:0006631">
    <property type="term" value="P:fatty acid metabolic process"/>
    <property type="evidence" value="ECO:0007669"/>
    <property type="project" value="TreeGrafter"/>
</dbReference>
<dbReference type="Proteomes" id="UP000572007">
    <property type="component" value="Unassembled WGS sequence"/>
</dbReference>
<dbReference type="InterPro" id="IPR042099">
    <property type="entry name" value="ANL_N_sf"/>
</dbReference>
<feature type="domain" description="AMP-binding enzyme C-terminal" evidence="3">
    <location>
        <begin position="386"/>
        <end position="462"/>
    </location>
</feature>
<dbReference type="CDD" id="cd05941">
    <property type="entry name" value="MCS"/>
    <property type="match status" value="1"/>
</dbReference>
<evidence type="ECO:0000256" key="1">
    <source>
        <dbReference type="ARBA" id="ARBA00006432"/>
    </source>
</evidence>
<accession>A0A846W5Z2</accession>
<dbReference type="AlphaFoldDB" id="A0A846W5Z2"/>
<proteinExistence type="inferred from homology"/>
<keyword evidence="5" id="KW-1185">Reference proteome</keyword>
<dbReference type="InterPro" id="IPR020845">
    <property type="entry name" value="AMP-binding_CS"/>
</dbReference>
<dbReference type="GO" id="GO:0031956">
    <property type="term" value="F:medium-chain fatty acid-CoA ligase activity"/>
    <property type="evidence" value="ECO:0007669"/>
    <property type="project" value="TreeGrafter"/>
</dbReference>
<name>A0A846W5Z2_9NOCA</name>
<evidence type="ECO:0000313" key="5">
    <source>
        <dbReference type="Proteomes" id="UP000572007"/>
    </source>
</evidence>
<dbReference type="PANTHER" id="PTHR43201">
    <property type="entry name" value="ACYL-COA SYNTHETASE"/>
    <property type="match status" value="1"/>
</dbReference>
<dbReference type="Pfam" id="PF13193">
    <property type="entry name" value="AMP-binding_C"/>
    <property type="match status" value="1"/>
</dbReference>
<comment type="similarity">
    <text evidence="1">Belongs to the ATP-dependent AMP-binding enzyme family.</text>
</comment>
<gene>
    <name evidence="4" type="ORF">HGA10_14390</name>
</gene>
<dbReference type="InterPro" id="IPR025110">
    <property type="entry name" value="AMP-bd_C"/>
</dbReference>
<sequence>MLLASLNPLAVAAGDDLPDAVTIDDATVSRGDLLGAATSVAERIGRAERVAVLAEPTLRTVLAVVGCLIAGVTVVPVPPDAGTAEREHILRDSGAQAWLGAAPTDTDLPVVPVRLHARSWHTYPEPDPSAIAFILYTSGTTGAPKGVMLSRGAIAAGLDALADAWNWTRKDTLVHGLPLFHVHGLILGLLGPLRFGSRLIHTGKPTPEAYAAAEGTLYFGVPTVWSRIAEKPEAAKELSRARLLVSGSAPLPVPVFEKLAELTGHAPVERYGMSETMITLSTRADGERRPGWVGTPVRGVETRLRDEAGNPVPHDGVSIGGLQVRGPMLFDGYLGRPDATARDWTEDGWFRTGDVAVIDADGFHRIVGRESIDLIKSGGYRIGAGEIETALLGHPAVAEVAVVGLPDDDLGQRIVAFVVARDTGSDDLASELIAHVGDQLSAHKRPREIRFVDALPRNAMGKVQKKSLT</sequence>
<dbReference type="Gene3D" id="3.30.300.30">
    <property type="match status" value="1"/>
</dbReference>
<dbReference type="PROSITE" id="PS00455">
    <property type="entry name" value="AMP_BINDING"/>
    <property type="match status" value="1"/>
</dbReference>
<comment type="caution">
    <text evidence="4">The sequence shown here is derived from an EMBL/GenBank/DDBJ whole genome shotgun (WGS) entry which is preliminary data.</text>
</comment>
<dbReference type="NCBIfam" id="NF005858">
    <property type="entry name" value="PRK07787.1"/>
    <property type="match status" value="1"/>
</dbReference>
<dbReference type="PANTHER" id="PTHR43201:SF8">
    <property type="entry name" value="ACYL-COA SYNTHETASE FAMILY MEMBER 3"/>
    <property type="match status" value="1"/>
</dbReference>
<dbReference type="Gene3D" id="3.40.50.12780">
    <property type="entry name" value="N-terminal domain of ligase-like"/>
    <property type="match status" value="1"/>
</dbReference>
<evidence type="ECO:0000259" key="2">
    <source>
        <dbReference type="Pfam" id="PF00501"/>
    </source>
</evidence>
<dbReference type="InterPro" id="IPR000873">
    <property type="entry name" value="AMP-dep_synth/lig_dom"/>
</dbReference>
<dbReference type="EMBL" id="JAAXOM010000003">
    <property type="protein sequence ID" value="NKX88495.1"/>
    <property type="molecule type" value="Genomic_DNA"/>
</dbReference>
<dbReference type="SUPFAM" id="SSF56801">
    <property type="entry name" value="Acetyl-CoA synthetase-like"/>
    <property type="match status" value="1"/>
</dbReference>